<name>A0A6J4JTN6_9PROT</name>
<dbReference type="EMBL" id="CADCTG010000348">
    <property type="protein sequence ID" value="CAA9287315.1"/>
    <property type="molecule type" value="Genomic_DNA"/>
</dbReference>
<protein>
    <submittedName>
        <fullName evidence="2">Uncharacterized protein</fullName>
    </submittedName>
</protein>
<feature type="region of interest" description="Disordered" evidence="1">
    <location>
        <begin position="37"/>
        <end position="60"/>
    </location>
</feature>
<proteinExistence type="predicted"/>
<sequence length="60" mass="6589">MGATARRTRSSAAVARVRRKSADWVFSLRGSRGVIRKRHRASAREPFKCSDPEGQAFAAG</sequence>
<dbReference type="AlphaFoldDB" id="A0A6J4JTN6"/>
<evidence type="ECO:0000256" key="1">
    <source>
        <dbReference type="SAM" id="MobiDB-lite"/>
    </source>
</evidence>
<reference evidence="2" key="1">
    <citation type="submission" date="2020-02" db="EMBL/GenBank/DDBJ databases">
        <authorList>
            <person name="Meier V. D."/>
        </authorList>
    </citation>
    <scope>NUCLEOTIDE SEQUENCE</scope>
    <source>
        <strain evidence="2">AVDCRST_MAG08</strain>
    </source>
</reference>
<gene>
    <name evidence="2" type="ORF">AVDCRST_MAG08-4318</name>
</gene>
<organism evidence="2">
    <name type="scientific">uncultured Acetobacteraceae bacterium</name>
    <dbReference type="NCBI Taxonomy" id="169975"/>
    <lineage>
        <taxon>Bacteria</taxon>
        <taxon>Pseudomonadati</taxon>
        <taxon>Pseudomonadota</taxon>
        <taxon>Alphaproteobacteria</taxon>
        <taxon>Acetobacterales</taxon>
        <taxon>Acetobacteraceae</taxon>
        <taxon>environmental samples</taxon>
    </lineage>
</organism>
<accession>A0A6J4JTN6</accession>
<feature type="compositionally biased region" description="Basic and acidic residues" evidence="1">
    <location>
        <begin position="42"/>
        <end position="51"/>
    </location>
</feature>
<evidence type="ECO:0000313" key="2">
    <source>
        <dbReference type="EMBL" id="CAA9287315.1"/>
    </source>
</evidence>